<dbReference type="OMA" id="THRTAMT"/>
<dbReference type="InterPro" id="IPR010828">
    <property type="entry name" value="Atf2/Sli1-like"/>
</dbReference>
<dbReference type="EMBL" id="GL996503">
    <property type="protein sequence ID" value="EGW31630.1"/>
    <property type="molecule type" value="Genomic_DNA"/>
</dbReference>
<evidence type="ECO:0000313" key="2">
    <source>
        <dbReference type="Proteomes" id="UP000000709"/>
    </source>
</evidence>
<protein>
    <recommendedName>
        <fullName evidence="3">Alcohol acetyltransferase</fullName>
    </recommendedName>
</protein>
<dbReference type="Pfam" id="PF07247">
    <property type="entry name" value="AATase"/>
    <property type="match status" value="1"/>
</dbReference>
<accession>G3AQT3</accession>
<dbReference type="Proteomes" id="UP000000709">
    <property type="component" value="Unassembled WGS sequence"/>
</dbReference>
<dbReference type="GeneID" id="18872032"/>
<dbReference type="GO" id="GO:0008080">
    <property type="term" value="F:N-acetyltransferase activity"/>
    <property type="evidence" value="ECO:0007669"/>
    <property type="project" value="TreeGrafter"/>
</dbReference>
<proteinExistence type="predicted"/>
<evidence type="ECO:0000313" key="1">
    <source>
        <dbReference type="EMBL" id="EGW31630.1"/>
    </source>
</evidence>
<dbReference type="InterPro" id="IPR052058">
    <property type="entry name" value="Alcohol_O-acetyltransferase"/>
</dbReference>
<dbReference type="InParanoid" id="G3AQT3"/>
<dbReference type="KEGG" id="spaa:SPAPADRAFT_56442"/>
<organism evidence="2">
    <name type="scientific">Spathaspora passalidarum (strain NRRL Y-27907 / 11-Y1)</name>
    <dbReference type="NCBI Taxonomy" id="619300"/>
    <lineage>
        <taxon>Eukaryota</taxon>
        <taxon>Fungi</taxon>
        <taxon>Dikarya</taxon>
        <taxon>Ascomycota</taxon>
        <taxon>Saccharomycotina</taxon>
        <taxon>Pichiomycetes</taxon>
        <taxon>Debaryomycetaceae</taxon>
        <taxon>Spathaspora</taxon>
    </lineage>
</organism>
<evidence type="ECO:0008006" key="3">
    <source>
        <dbReference type="Google" id="ProtNLM"/>
    </source>
</evidence>
<dbReference type="AlphaFoldDB" id="G3AQT3"/>
<dbReference type="eggNOG" id="ENOG502RC91">
    <property type="taxonomic scope" value="Eukaryota"/>
</dbReference>
<dbReference type="RefSeq" id="XP_007376408.1">
    <property type="nucleotide sequence ID" value="XM_007376346.1"/>
</dbReference>
<reference evidence="1 2" key="1">
    <citation type="journal article" date="2011" name="Proc. Natl. Acad. Sci. U.S.A.">
        <title>Comparative genomics of xylose-fermenting fungi for enhanced biofuel production.</title>
        <authorList>
            <person name="Wohlbach D.J."/>
            <person name="Kuo A."/>
            <person name="Sato T.K."/>
            <person name="Potts K.M."/>
            <person name="Salamov A.A."/>
            <person name="LaButti K.M."/>
            <person name="Sun H."/>
            <person name="Clum A."/>
            <person name="Pangilinan J.L."/>
            <person name="Lindquist E.A."/>
            <person name="Lucas S."/>
            <person name="Lapidus A."/>
            <person name="Jin M."/>
            <person name="Gunawan C."/>
            <person name="Balan V."/>
            <person name="Dale B.E."/>
            <person name="Jeffries T.W."/>
            <person name="Zinkel R."/>
            <person name="Barry K.W."/>
            <person name="Grigoriev I.V."/>
            <person name="Gasch A.P."/>
        </authorList>
    </citation>
    <scope>NUCLEOTIDE SEQUENCE [LARGE SCALE GENOMIC DNA]</scope>
    <source>
        <strain evidence="2">NRRL Y-27907 / 11-Y1</strain>
    </source>
</reference>
<gene>
    <name evidence="1" type="ORF">SPAPADRAFT_56442</name>
</gene>
<sequence length="483" mass="55316">MTNKDILVTRPLSFSENFFRSRTASGLYRNFQLTATYNQNLRSDLRLLFAAIRKTVIDYHLLITNVQYRSVEYVYEPLKRLTLGNILSFTDSKYLQNGVINEQFMKEINEIRFKLYCQDPLFKLILVGDFDLCAVFEHTIADGLVGNYIHEILLENLAYCQEAGEQYDSLYGSVPADVTFDTVLFEYKNDLKYLNHSLPPPVDIFLEDIDLDYSYGDPNFHDKVTPPGLKKWKGRSNASVDYTLAFKLINFTPTETKHILARCKQEGVSITSYIQVIEALTLQPIYGDTEYTTHKVAMTLRRHYRDLGEATAPYNKILADKNYKILGTPAHMGFSNNHPPITEFSWDLARSINANIISGTKNTRALNQMKPFKDIADLKSDNIEFFTSQLNKPKADAIKISNLGFINLPVYPTKTTEWKITNMIFSQDLAPFAAEFMLSVVSTPIGGMNFVLSYCDNSFDDCPYDNFDGLVQDLRNNMVKYCK</sequence>
<dbReference type="PANTHER" id="PTHR28037">
    <property type="entry name" value="ALCOHOL O-ACETYLTRANSFERASE 1-RELATED"/>
    <property type="match status" value="1"/>
</dbReference>
<dbReference type="PANTHER" id="PTHR28037:SF1">
    <property type="entry name" value="ALCOHOL O-ACETYLTRANSFERASE 1-RELATED"/>
    <property type="match status" value="1"/>
</dbReference>
<name>G3AQT3_SPAPN</name>
<dbReference type="OrthoDB" id="2150604at2759"/>
<dbReference type="HOGENOM" id="CLU_043167_0_0_1"/>
<keyword evidence="2" id="KW-1185">Reference proteome</keyword>